<dbReference type="PANTHER" id="PTHR15681">
    <property type="entry name" value="MAD2L1-BINDING PROTEIN"/>
    <property type="match status" value="1"/>
</dbReference>
<keyword evidence="3" id="KW-1185">Reference proteome</keyword>
<dbReference type="InterPro" id="IPR009511">
    <property type="entry name" value="MAD1/Cdc20-bound-Mad2-bd"/>
</dbReference>
<name>A0AAV8UAE2_9ROSI</name>
<sequence>MEWTEIETSADSIDGSVIFHLTKSIIGFVLYMHQQIPSTLQDTNLEFDALQAEYKELEVTLTQTELKASSRRKVVGRMREVNRGIRRLEKVVNTVSRVDAALQQIISEIPGIESVVIALGPTPARPQFVYELCFSHGNRIGNVIADFIKTRLAEGLSRKVIRMLISKDAGSGNYPGPTKLFLLVKAPASCNLPLHFLPKRDFRCSKKVVPFRLRVKCRSQDLKVDDPDCTFASNSLCSTECSSNDLIWFQCRHVVRGLAFKTTAEE</sequence>
<comment type="caution">
    <text evidence="2">The sequence shown here is derived from an EMBL/GenBank/DDBJ whole genome shotgun (WGS) entry which is preliminary data.</text>
</comment>
<feature type="coiled-coil region" evidence="1">
    <location>
        <begin position="40"/>
        <end position="67"/>
    </location>
</feature>
<accession>A0AAV8UAE2</accession>
<dbReference type="GO" id="GO:0005634">
    <property type="term" value="C:nucleus"/>
    <property type="evidence" value="ECO:0007669"/>
    <property type="project" value="InterPro"/>
</dbReference>
<dbReference type="GO" id="GO:0007096">
    <property type="term" value="P:regulation of exit from mitosis"/>
    <property type="evidence" value="ECO:0007669"/>
    <property type="project" value="InterPro"/>
</dbReference>
<dbReference type="Proteomes" id="UP001159364">
    <property type="component" value="Linkage Group LG08"/>
</dbReference>
<protein>
    <submittedName>
        <fullName evidence="2">Uncharacterized protein</fullName>
    </submittedName>
</protein>
<dbReference type="EMBL" id="JAIWQS010000008">
    <property type="protein sequence ID" value="KAJ8899388.1"/>
    <property type="molecule type" value="Genomic_DNA"/>
</dbReference>
<evidence type="ECO:0000313" key="2">
    <source>
        <dbReference type="EMBL" id="KAJ8899388.1"/>
    </source>
</evidence>
<proteinExistence type="predicted"/>
<dbReference type="InterPro" id="IPR053729">
    <property type="entry name" value="MAD2L1BP_domain_sf"/>
</dbReference>
<dbReference type="Gene3D" id="3.30.900.20">
    <property type="match status" value="1"/>
</dbReference>
<organism evidence="2 3">
    <name type="scientific">Erythroxylum novogranatense</name>
    <dbReference type="NCBI Taxonomy" id="1862640"/>
    <lineage>
        <taxon>Eukaryota</taxon>
        <taxon>Viridiplantae</taxon>
        <taxon>Streptophyta</taxon>
        <taxon>Embryophyta</taxon>
        <taxon>Tracheophyta</taxon>
        <taxon>Spermatophyta</taxon>
        <taxon>Magnoliopsida</taxon>
        <taxon>eudicotyledons</taxon>
        <taxon>Gunneridae</taxon>
        <taxon>Pentapetalae</taxon>
        <taxon>rosids</taxon>
        <taxon>fabids</taxon>
        <taxon>Malpighiales</taxon>
        <taxon>Erythroxylaceae</taxon>
        <taxon>Erythroxylum</taxon>
    </lineage>
</organism>
<gene>
    <name evidence="2" type="ORF">K2173_018362</name>
</gene>
<dbReference type="PANTHER" id="PTHR15681:SF1">
    <property type="entry name" value="MAD2L1-BINDING PROTEIN"/>
    <property type="match status" value="1"/>
</dbReference>
<evidence type="ECO:0000256" key="1">
    <source>
        <dbReference type="SAM" id="Coils"/>
    </source>
</evidence>
<keyword evidence="1" id="KW-0175">Coiled coil</keyword>
<dbReference type="AlphaFoldDB" id="A0AAV8UAE2"/>
<reference evidence="2 3" key="1">
    <citation type="submission" date="2021-09" db="EMBL/GenBank/DDBJ databases">
        <title>Genomic insights and catalytic innovation underlie evolution of tropane alkaloids biosynthesis.</title>
        <authorList>
            <person name="Wang Y.-J."/>
            <person name="Tian T."/>
            <person name="Huang J.-P."/>
            <person name="Huang S.-X."/>
        </authorList>
    </citation>
    <scope>NUCLEOTIDE SEQUENCE [LARGE SCALE GENOMIC DNA]</scope>
    <source>
        <strain evidence="2">KIB-2018</strain>
        <tissue evidence="2">Leaf</tissue>
    </source>
</reference>
<evidence type="ECO:0000313" key="3">
    <source>
        <dbReference type="Proteomes" id="UP001159364"/>
    </source>
</evidence>